<protein>
    <submittedName>
        <fullName evidence="10">Flagellar protein export ATPase FliI</fullName>
    </submittedName>
</protein>
<dbReference type="NCBIfam" id="TIGR01026">
    <property type="entry name" value="fliI_yscN"/>
    <property type="match status" value="1"/>
</dbReference>
<dbReference type="PANTHER" id="PTHR15184:SF9">
    <property type="entry name" value="SPI-1 TYPE 3 SECRETION SYSTEM ATPASE"/>
    <property type="match status" value="1"/>
</dbReference>
<dbReference type="InterPro" id="IPR027417">
    <property type="entry name" value="P-loop_NTPase"/>
</dbReference>
<dbReference type="FunFam" id="3.40.50.12240:FF:000002">
    <property type="entry name" value="Flagellum-specific ATP synthase FliI"/>
    <property type="match status" value="1"/>
</dbReference>
<gene>
    <name evidence="10" type="primary">fliI</name>
    <name evidence="10" type="ORF">J3U87_06125</name>
</gene>
<evidence type="ECO:0000256" key="1">
    <source>
        <dbReference type="ARBA" id="ARBA00004496"/>
    </source>
</evidence>
<dbReference type="GO" id="GO:0008564">
    <property type="term" value="F:protein-exporting ATPase activity"/>
    <property type="evidence" value="ECO:0007669"/>
    <property type="project" value="UniProtKB-EC"/>
</dbReference>
<dbReference type="GO" id="GO:0046933">
    <property type="term" value="F:proton-transporting ATP synthase activity, rotational mechanism"/>
    <property type="evidence" value="ECO:0007669"/>
    <property type="project" value="TreeGrafter"/>
</dbReference>
<keyword evidence="5" id="KW-0067">ATP-binding</keyword>
<keyword evidence="10" id="KW-0969">Cilium</keyword>
<dbReference type="GO" id="GO:0005737">
    <property type="term" value="C:cytoplasm"/>
    <property type="evidence" value="ECO:0007669"/>
    <property type="project" value="UniProtKB-SubCell"/>
</dbReference>
<keyword evidence="4" id="KW-0547">Nucleotide-binding</keyword>
<dbReference type="GO" id="GO:0016887">
    <property type="term" value="F:ATP hydrolysis activity"/>
    <property type="evidence" value="ECO:0007669"/>
    <property type="project" value="InterPro"/>
</dbReference>
<dbReference type="PROSITE" id="PS00152">
    <property type="entry name" value="ATPASE_ALPHA_BETA"/>
    <property type="match status" value="1"/>
</dbReference>
<evidence type="ECO:0000256" key="2">
    <source>
        <dbReference type="ARBA" id="ARBA00022448"/>
    </source>
</evidence>
<dbReference type="Gene3D" id="3.40.50.12240">
    <property type="match status" value="1"/>
</dbReference>
<dbReference type="NCBIfam" id="TIGR03497">
    <property type="entry name" value="FliI_clade2"/>
    <property type="match status" value="1"/>
</dbReference>
<dbReference type="KEGG" id="scor:J3U87_06125"/>
<evidence type="ECO:0000256" key="7">
    <source>
        <dbReference type="ARBA" id="ARBA00022967"/>
    </source>
</evidence>
<dbReference type="Pfam" id="PF18269">
    <property type="entry name" value="T3SS_ATPase_C"/>
    <property type="match status" value="1"/>
</dbReference>
<comment type="catalytic activity">
    <reaction evidence="8">
        <text>ATP + H2O + cellular proteinSide 1 = ADP + phosphate + cellular proteinSide 2.</text>
        <dbReference type="EC" id="7.4.2.8"/>
    </reaction>
</comment>
<dbReference type="GO" id="GO:0071973">
    <property type="term" value="P:bacterial-type flagellum-dependent cell motility"/>
    <property type="evidence" value="ECO:0007669"/>
    <property type="project" value="InterPro"/>
</dbReference>
<dbReference type="Pfam" id="PF00006">
    <property type="entry name" value="ATP-synt_ab"/>
    <property type="match status" value="1"/>
</dbReference>
<keyword evidence="3" id="KW-0963">Cytoplasm</keyword>
<dbReference type="GO" id="GO:0044780">
    <property type="term" value="P:bacterial-type flagellum assembly"/>
    <property type="evidence" value="ECO:0007669"/>
    <property type="project" value="InterPro"/>
</dbReference>
<evidence type="ECO:0000256" key="3">
    <source>
        <dbReference type="ARBA" id="ARBA00022490"/>
    </source>
</evidence>
<dbReference type="SMART" id="SM00382">
    <property type="entry name" value="AAA"/>
    <property type="match status" value="1"/>
</dbReference>
<accession>A0A8A4TSJ7</accession>
<dbReference type="InterPro" id="IPR020003">
    <property type="entry name" value="ATPase_a/bsu_AS"/>
</dbReference>
<dbReference type="AlphaFoldDB" id="A0A8A4TSJ7"/>
<evidence type="ECO:0000256" key="5">
    <source>
        <dbReference type="ARBA" id="ARBA00022840"/>
    </source>
</evidence>
<keyword evidence="11" id="KW-1185">Reference proteome</keyword>
<dbReference type="SUPFAM" id="SSF52540">
    <property type="entry name" value="P-loop containing nucleoside triphosphate hydrolases"/>
    <property type="match status" value="1"/>
</dbReference>
<dbReference type="InterPro" id="IPR000194">
    <property type="entry name" value="ATPase_F1/V1/A1_a/bsu_nucl-bd"/>
</dbReference>
<keyword evidence="10" id="KW-0282">Flagellum</keyword>
<feature type="domain" description="AAA+ ATPase" evidence="9">
    <location>
        <begin position="157"/>
        <end position="338"/>
    </location>
</feature>
<dbReference type="InterPro" id="IPR003593">
    <property type="entry name" value="AAA+_ATPase"/>
</dbReference>
<dbReference type="Proteomes" id="UP000663929">
    <property type="component" value="Chromosome"/>
</dbReference>
<dbReference type="GO" id="GO:0005524">
    <property type="term" value="F:ATP binding"/>
    <property type="evidence" value="ECO:0007669"/>
    <property type="project" value="UniProtKB-KW"/>
</dbReference>
<evidence type="ECO:0000256" key="4">
    <source>
        <dbReference type="ARBA" id="ARBA00022741"/>
    </source>
</evidence>
<reference evidence="10" key="1">
    <citation type="submission" date="2021-03" db="EMBL/GenBank/DDBJ databases">
        <title>Acanthopleuribacteraceae sp. M133.</title>
        <authorList>
            <person name="Wang G."/>
        </authorList>
    </citation>
    <scope>NUCLEOTIDE SEQUENCE</scope>
    <source>
        <strain evidence="10">M133</strain>
    </source>
</reference>
<dbReference type="PANTHER" id="PTHR15184">
    <property type="entry name" value="ATP SYNTHASE"/>
    <property type="match status" value="1"/>
</dbReference>
<dbReference type="CDD" id="cd01136">
    <property type="entry name" value="ATPase_flagellum-secretory_path_III"/>
    <property type="match status" value="1"/>
</dbReference>
<dbReference type="GO" id="GO:0030254">
    <property type="term" value="P:protein secretion by the type III secretion system"/>
    <property type="evidence" value="ECO:0007669"/>
    <property type="project" value="InterPro"/>
</dbReference>
<dbReference type="InterPro" id="IPR005714">
    <property type="entry name" value="ATPase_T3SS_FliI/YscN"/>
</dbReference>
<keyword evidence="2" id="KW-0813">Transport</keyword>
<keyword evidence="6" id="KW-0653">Protein transport</keyword>
<dbReference type="InterPro" id="IPR050053">
    <property type="entry name" value="ATPase_alpha/beta_chains"/>
</dbReference>
<dbReference type="InterPro" id="IPR040627">
    <property type="entry name" value="T3SS_ATPase_C"/>
</dbReference>
<dbReference type="Pfam" id="PF02874">
    <property type="entry name" value="ATP-synt_ab_N"/>
    <property type="match status" value="1"/>
</dbReference>
<dbReference type="GO" id="GO:0030257">
    <property type="term" value="C:type III protein secretion system complex"/>
    <property type="evidence" value="ECO:0007669"/>
    <property type="project" value="InterPro"/>
</dbReference>
<sequence length="451" mass="48357">MIDIAAIKKMIDTSPSYKLVGRVSRVSGLVVESQGPSTRVGELCQIVAHEGERGYPAEVIGFQENKVLLMPLGTTTGIKLGDMVEASGELPSIGMSPDLLGRVLDGQGEPIDGKPPIKADVFYPIQGEPINPMERRPIRDIFSTGIRAIDGMLTCGKGQRMGIFAGSGVGKSTLLGMIARRSSADVNVISLVGERGRELSSFLEQDLGEEGLQRSVVVISTSDNPPLIRMRAALSATAIAEYFKDQGKDVLLMMDSVTRFAMAQREVGLSAGEPPSSKGYTPSVFALLPQLLERAGNFGTGSISAIYTVLVEGDDMNEPIADAVRGILDGHIVLSRKLAAKNHYPAIDVLASLSRLMNSLVHKEQTQLAGKIRDLMATYVDAEDLINIGAYASGSNPAIDQAIAFHEQIGHFLKQSTDEAVDHHHALDQMAKIFGLDINNFVKPESAPAPR</sequence>
<dbReference type="EMBL" id="CP071793">
    <property type="protein sequence ID" value="QTD52032.1"/>
    <property type="molecule type" value="Genomic_DNA"/>
</dbReference>
<dbReference type="InterPro" id="IPR022425">
    <property type="entry name" value="FliI_clade2"/>
</dbReference>
<evidence type="ECO:0000256" key="8">
    <source>
        <dbReference type="ARBA" id="ARBA00034006"/>
    </source>
</evidence>
<proteinExistence type="predicted"/>
<comment type="subcellular location">
    <subcellularLocation>
        <location evidence="1">Cytoplasm</location>
    </subcellularLocation>
</comment>
<evidence type="ECO:0000313" key="11">
    <source>
        <dbReference type="Proteomes" id="UP000663929"/>
    </source>
</evidence>
<dbReference type="RefSeq" id="WP_237382142.1">
    <property type="nucleotide sequence ID" value="NZ_CP071793.1"/>
</dbReference>
<dbReference type="InterPro" id="IPR004100">
    <property type="entry name" value="ATPase_F1/V1/A1_a/bsu_N"/>
</dbReference>
<evidence type="ECO:0000313" key="10">
    <source>
        <dbReference type="EMBL" id="QTD52032.1"/>
    </source>
</evidence>
<name>A0A8A4TSJ7_SULCO</name>
<keyword evidence="7" id="KW-1278">Translocase</keyword>
<evidence type="ECO:0000259" key="9">
    <source>
        <dbReference type="SMART" id="SM00382"/>
    </source>
</evidence>
<dbReference type="CDD" id="cd18117">
    <property type="entry name" value="ATP-synt_flagellum-secretory_path_III_N"/>
    <property type="match status" value="1"/>
</dbReference>
<evidence type="ECO:0000256" key="6">
    <source>
        <dbReference type="ARBA" id="ARBA00022927"/>
    </source>
</evidence>
<keyword evidence="10" id="KW-0966">Cell projection</keyword>
<organism evidence="10 11">
    <name type="scientific">Sulfidibacter corallicola</name>
    <dbReference type="NCBI Taxonomy" id="2818388"/>
    <lineage>
        <taxon>Bacteria</taxon>
        <taxon>Pseudomonadati</taxon>
        <taxon>Acidobacteriota</taxon>
        <taxon>Holophagae</taxon>
        <taxon>Acanthopleuribacterales</taxon>
        <taxon>Acanthopleuribacteraceae</taxon>
        <taxon>Sulfidibacter</taxon>
    </lineage>
</organism>